<keyword evidence="2" id="KW-0812">Transmembrane</keyword>
<keyword evidence="2" id="KW-0472">Membrane</keyword>
<reference evidence="3 4" key="1">
    <citation type="submission" date="2023-06" db="EMBL/GenBank/DDBJ databases">
        <authorList>
            <person name="Oyuntsetseg B."/>
            <person name="Kim S.B."/>
        </authorList>
    </citation>
    <scope>NUCLEOTIDE SEQUENCE [LARGE SCALE GENOMIC DNA]</scope>
    <source>
        <strain evidence="3 4">2-2</strain>
    </source>
</reference>
<gene>
    <name evidence="3" type="ORF">QP939_42080</name>
</gene>
<dbReference type="RefSeq" id="WP_285452258.1">
    <property type="nucleotide sequence ID" value="NZ_CP127173.1"/>
</dbReference>
<name>A0ABY8XID9_9PSEU</name>
<dbReference type="InterPro" id="IPR001646">
    <property type="entry name" value="5peptide_repeat"/>
</dbReference>
<evidence type="ECO:0000256" key="1">
    <source>
        <dbReference type="SAM" id="MobiDB-lite"/>
    </source>
</evidence>
<dbReference type="Proteomes" id="UP001227101">
    <property type="component" value="Chromosome"/>
</dbReference>
<sequence>MSTVTPFAYVAVVSAVSGAITAWWRLRRDAPAQVVTPAAPPEPVDAEVTARLMADERADRLRGLGELAEEADADPELRQECVDELVAHLSHVWPEWAAWQAEVWDLLRPHLSPTSPRFWPGMDLHVEDFQLHRVDLRGLEVRDAVFHEVWFAGDARFDDLICTGLVSFAGARFTRHAFFRGARFETGADFEDVVFTATAAFDGVTAGGPMWFDGVRFSARTDFSSAEFADVSFVDVGFAGRTTFRGARFADAVFGEARFSGHADFTAVTAEGFDFTGTRARTDVHVVRTWPPGWTLGPSRPRKPGQWADLRPPRRS</sequence>
<feature type="transmembrane region" description="Helical" evidence="2">
    <location>
        <begin position="6"/>
        <end position="24"/>
    </location>
</feature>
<evidence type="ECO:0000256" key="2">
    <source>
        <dbReference type="SAM" id="Phobius"/>
    </source>
</evidence>
<evidence type="ECO:0000313" key="4">
    <source>
        <dbReference type="Proteomes" id="UP001227101"/>
    </source>
</evidence>
<feature type="region of interest" description="Disordered" evidence="1">
    <location>
        <begin position="295"/>
        <end position="316"/>
    </location>
</feature>
<protein>
    <submittedName>
        <fullName evidence="3">Pentapeptide repeat-containing protein</fullName>
    </submittedName>
</protein>
<dbReference type="Gene3D" id="2.160.20.80">
    <property type="entry name" value="E3 ubiquitin-protein ligase SopA"/>
    <property type="match status" value="1"/>
</dbReference>
<keyword evidence="2" id="KW-1133">Transmembrane helix</keyword>
<accession>A0ABY8XID9</accession>
<dbReference type="SUPFAM" id="SSF141571">
    <property type="entry name" value="Pentapeptide repeat-like"/>
    <property type="match status" value="1"/>
</dbReference>
<organism evidence="3 4">
    <name type="scientific">Amycolatopsis nalaikhensis</name>
    <dbReference type="NCBI Taxonomy" id="715472"/>
    <lineage>
        <taxon>Bacteria</taxon>
        <taxon>Bacillati</taxon>
        <taxon>Actinomycetota</taxon>
        <taxon>Actinomycetes</taxon>
        <taxon>Pseudonocardiales</taxon>
        <taxon>Pseudonocardiaceae</taxon>
        <taxon>Amycolatopsis</taxon>
    </lineage>
</organism>
<dbReference type="Pfam" id="PF13576">
    <property type="entry name" value="Pentapeptide_3"/>
    <property type="match status" value="1"/>
</dbReference>
<keyword evidence="4" id="KW-1185">Reference proteome</keyword>
<proteinExistence type="predicted"/>
<dbReference type="EMBL" id="CP127173">
    <property type="protein sequence ID" value="WIV55348.1"/>
    <property type="molecule type" value="Genomic_DNA"/>
</dbReference>
<evidence type="ECO:0000313" key="3">
    <source>
        <dbReference type="EMBL" id="WIV55348.1"/>
    </source>
</evidence>